<dbReference type="EMBL" id="BARW01006786">
    <property type="protein sequence ID" value="GAI80718.1"/>
    <property type="molecule type" value="Genomic_DNA"/>
</dbReference>
<reference evidence="1" key="1">
    <citation type="journal article" date="2014" name="Front. Microbiol.">
        <title>High frequency of phylogenetically diverse reductive dehalogenase-homologous genes in deep subseafloor sedimentary metagenomes.</title>
        <authorList>
            <person name="Kawai M."/>
            <person name="Futagami T."/>
            <person name="Toyoda A."/>
            <person name="Takaki Y."/>
            <person name="Nishi S."/>
            <person name="Hori S."/>
            <person name="Arai W."/>
            <person name="Tsubouchi T."/>
            <person name="Morono Y."/>
            <person name="Uchiyama I."/>
            <person name="Ito T."/>
            <person name="Fujiyama A."/>
            <person name="Inagaki F."/>
            <person name="Takami H."/>
        </authorList>
    </citation>
    <scope>NUCLEOTIDE SEQUENCE</scope>
    <source>
        <strain evidence="1">Expedition CK06-06</strain>
    </source>
</reference>
<gene>
    <name evidence="1" type="ORF">S12H4_14246</name>
</gene>
<accession>X1RJA7</accession>
<protein>
    <recommendedName>
        <fullName evidence="2">Restriction endonuclease type IV Mrr domain-containing protein</fullName>
    </recommendedName>
</protein>
<proteinExistence type="predicted"/>
<organism evidence="1">
    <name type="scientific">marine sediment metagenome</name>
    <dbReference type="NCBI Taxonomy" id="412755"/>
    <lineage>
        <taxon>unclassified sequences</taxon>
        <taxon>metagenomes</taxon>
        <taxon>ecological metagenomes</taxon>
    </lineage>
</organism>
<sequence>MSPLIENLLKVRATDHRKIQEEIKRNLEGIGYEVKLEKKIWAGREGKIDVFAQKGNYSVGLEVGHSQLRKKSIEKLNALKPSLAISY</sequence>
<name>X1RJA7_9ZZZZ</name>
<evidence type="ECO:0000313" key="1">
    <source>
        <dbReference type="EMBL" id="GAI80718.1"/>
    </source>
</evidence>
<evidence type="ECO:0008006" key="2">
    <source>
        <dbReference type="Google" id="ProtNLM"/>
    </source>
</evidence>
<comment type="caution">
    <text evidence="1">The sequence shown here is derived from an EMBL/GenBank/DDBJ whole genome shotgun (WGS) entry which is preliminary data.</text>
</comment>
<dbReference type="AlphaFoldDB" id="X1RJA7"/>